<keyword evidence="7" id="KW-1185">Reference proteome</keyword>
<dbReference type="KEGG" id="mzi:HWN40_00960"/>
<dbReference type="SUPFAM" id="SSF47644">
    <property type="entry name" value="Methionine synthase domain"/>
    <property type="match status" value="1"/>
</dbReference>
<dbReference type="GeneID" id="55820201"/>
<comment type="similarity">
    <text evidence="1">Belongs to the methylamine corrinoid protein family.</text>
</comment>
<dbReference type="PROSITE" id="PS51337">
    <property type="entry name" value="B12_BINDING_NTER"/>
    <property type="match status" value="1"/>
</dbReference>
<proteinExistence type="inferred from homology"/>
<dbReference type="RefSeq" id="WP_176964004.1">
    <property type="nucleotide sequence ID" value="NZ_CP058215.1"/>
</dbReference>
<feature type="domain" description="B12-binding" evidence="4">
    <location>
        <begin position="91"/>
        <end position="215"/>
    </location>
</feature>
<dbReference type="GO" id="GO:0050897">
    <property type="term" value="F:cobalt ion binding"/>
    <property type="evidence" value="ECO:0007669"/>
    <property type="project" value="InterPro"/>
</dbReference>
<evidence type="ECO:0000259" key="4">
    <source>
        <dbReference type="PROSITE" id="PS51332"/>
    </source>
</evidence>
<dbReference type="AlphaFoldDB" id="A0A7D5I3G9"/>
<dbReference type="SUPFAM" id="SSF52242">
    <property type="entry name" value="Cobalamin (vitamin B12)-binding domain"/>
    <property type="match status" value="1"/>
</dbReference>
<reference evidence="6 7" key="1">
    <citation type="submission" date="2020-06" db="EMBL/GenBank/DDBJ databases">
        <title>Methanolobus halotolerans sp. nov., isolated from a saline lake Tus in Siberia.</title>
        <authorList>
            <person name="Shen Y."/>
            <person name="Chen S.-C."/>
            <person name="Lai M.-C."/>
            <person name="Huang H.-H."/>
            <person name="Chiu H.-H."/>
            <person name="Tang S.-L."/>
            <person name="Rogozin D.Y."/>
            <person name="Degermendzhy A.G."/>
        </authorList>
    </citation>
    <scope>NUCLEOTIDE SEQUENCE [LARGE SCALE GENOMIC DNA]</scope>
    <source>
        <strain evidence="6 7">DSM 21339</strain>
    </source>
</reference>
<dbReference type="Gene3D" id="1.10.1240.10">
    <property type="entry name" value="Methionine synthase domain"/>
    <property type="match status" value="1"/>
</dbReference>
<dbReference type="InterPro" id="IPR003759">
    <property type="entry name" value="Cbl-bd_cap"/>
</dbReference>
<dbReference type="SMART" id="SM01018">
    <property type="entry name" value="B12-binding_2"/>
    <property type="match status" value="1"/>
</dbReference>
<dbReference type="PROSITE" id="PS51332">
    <property type="entry name" value="B12_BINDING"/>
    <property type="match status" value="1"/>
</dbReference>
<dbReference type="InterPro" id="IPR050554">
    <property type="entry name" value="Met_Synthase/Corrinoid"/>
</dbReference>
<dbReference type="NCBIfam" id="TIGR02370">
    <property type="entry name" value="pyl_corrinoid"/>
    <property type="match status" value="1"/>
</dbReference>
<dbReference type="GO" id="GO:0046653">
    <property type="term" value="P:tetrahydrofolate metabolic process"/>
    <property type="evidence" value="ECO:0007669"/>
    <property type="project" value="TreeGrafter"/>
</dbReference>
<dbReference type="OrthoDB" id="134276at2157"/>
<dbReference type="InterPro" id="IPR006158">
    <property type="entry name" value="Cobalamin-bd"/>
</dbReference>
<dbReference type="FunFam" id="3.40.50.280:FF:000003">
    <property type="entry name" value="Dimethylamine methyltransferase corrinoid protein"/>
    <property type="match status" value="1"/>
</dbReference>
<feature type="domain" description="B12-binding N-terminal" evidence="5">
    <location>
        <begin position="1"/>
        <end position="91"/>
    </location>
</feature>
<dbReference type="GO" id="GO:0050667">
    <property type="term" value="P:homocysteine metabolic process"/>
    <property type="evidence" value="ECO:0007669"/>
    <property type="project" value="TreeGrafter"/>
</dbReference>
<keyword evidence="2" id="KW-0479">Metal-binding</keyword>
<dbReference type="Gene3D" id="3.40.50.280">
    <property type="entry name" value="Cobalamin-binding domain"/>
    <property type="match status" value="1"/>
</dbReference>
<dbReference type="Proteomes" id="UP000509594">
    <property type="component" value="Chromosome"/>
</dbReference>
<dbReference type="GO" id="GO:0005829">
    <property type="term" value="C:cytosol"/>
    <property type="evidence" value="ECO:0007669"/>
    <property type="project" value="TreeGrafter"/>
</dbReference>
<evidence type="ECO:0000259" key="5">
    <source>
        <dbReference type="PROSITE" id="PS51337"/>
    </source>
</evidence>
<gene>
    <name evidence="6" type="ORF">HWN40_00960</name>
</gene>
<dbReference type="GO" id="GO:0015948">
    <property type="term" value="P:methanogenesis"/>
    <property type="evidence" value="ECO:0007669"/>
    <property type="project" value="InterPro"/>
</dbReference>
<dbReference type="InterPro" id="IPR012741">
    <property type="entry name" value="Corrinoid_p"/>
</dbReference>
<dbReference type="CDD" id="cd02070">
    <property type="entry name" value="corrinoid_protein_B12-BD"/>
    <property type="match status" value="1"/>
</dbReference>
<dbReference type="InterPro" id="IPR036724">
    <property type="entry name" value="Cobalamin-bd_sf"/>
</dbReference>
<evidence type="ECO:0000313" key="6">
    <source>
        <dbReference type="EMBL" id="QLC48941.1"/>
    </source>
</evidence>
<dbReference type="PANTHER" id="PTHR45833">
    <property type="entry name" value="METHIONINE SYNTHASE"/>
    <property type="match status" value="1"/>
</dbReference>
<dbReference type="EMBL" id="CP058215">
    <property type="protein sequence ID" value="QLC48941.1"/>
    <property type="molecule type" value="Genomic_DNA"/>
</dbReference>
<dbReference type="GO" id="GO:0031419">
    <property type="term" value="F:cobalamin binding"/>
    <property type="evidence" value="ECO:0007669"/>
    <property type="project" value="InterPro"/>
</dbReference>
<sequence>MVKEEIFKDISNAVVSCKKDSVKSTVEKAFHEGIPPEVIIEKGIIRGMDEVGVLFESGKLFLPHLVLASDAMEAGISVLEKELQEVENEKLGIIVIGTVEGDVHDIGKIIVSSMLRISGFEVYDLGRDVPLQDFIDKVKETHADMLCISALTTISLSRQKELIEMLMEQDLRDSVKVMIGGAAASMEWAEKIGADCYAKNAVEAVAKIKSLFLQK</sequence>
<keyword evidence="3" id="KW-0170">Cobalt</keyword>
<organism evidence="6 7">
    <name type="scientific">Methanolobus zinderi</name>
    <dbReference type="NCBI Taxonomy" id="536044"/>
    <lineage>
        <taxon>Archaea</taxon>
        <taxon>Methanobacteriati</taxon>
        <taxon>Methanobacteriota</taxon>
        <taxon>Stenosarchaea group</taxon>
        <taxon>Methanomicrobia</taxon>
        <taxon>Methanosarcinales</taxon>
        <taxon>Methanosarcinaceae</taxon>
        <taxon>Methanolobus</taxon>
    </lineage>
</organism>
<evidence type="ECO:0000313" key="7">
    <source>
        <dbReference type="Proteomes" id="UP000509594"/>
    </source>
</evidence>
<evidence type="ECO:0000256" key="1">
    <source>
        <dbReference type="ARBA" id="ARBA00010854"/>
    </source>
</evidence>
<evidence type="ECO:0000256" key="3">
    <source>
        <dbReference type="ARBA" id="ARBA00023285"/>
    </source>
</evidence>
<accession>A0A7D5I3G9</accession>
<dbReference type="InterPro" id="IPR036594">
    <property type="entry name" value="Meth_synthase_dom"/>
</dbReference>
<name>A0A7D5I3G9_9EURY</name>
<dbReference type="Pfam" id="PF02310">
    <property type="entry name" value="B12-binding"/>
    <property type="match status" value="1"/>
</dbReference>
<dbReference type="PANTHER" id="PTHR45833:SF1">
    <property type="entry name" value="METHIONINE SYNTHASE"/>
    <property type="match status" value="1"/>
</dbReference>
<dbReference type="Pfam" id="PF02607">
    <property type="entry name" value="B12-binding_2"/>
    <property type="match status" value="1"/>
</dbReference>
<protein>
    <submittedName>
        <fullName evidence="6">Corrinoid protein</fullName>
    </submittedName>
</protein>
<evidence type="ECO:0000256" key="2">
    <source>
        <dbReference type="ARBA" id="ARBA00022723"/>
    </source>
</evidence>
<dbReference type="GO" id="GO:0008705">
    <property type="term" value="F:methionine synthase activity"/>
    <property type="evidence" value="ECO:0007669"/>
    <property type="project" value="TreeGrafter"/>
</dbReference>